<name>A0A6P7I4I4_9TELE</name>
<dbReference type="GO" id="GO:0005737">
    <property type="term" value="C:cytoplasm"/>
    <property type="evidence" value="ECO:0007669"/>
    <property type="project" value="TreeGrafter"/>
</dbReference>
<dbReference type="FunCoup" id="A0A6P7I4I4">
    <property type="interactions" value="964"/>
</dbReference>
<evidence type="ECO:0000256" key="3">
    <source>
        <dbReference type="ARBA" id="ARBA00022737"/>
    </source>
</evidence>
<sequence length="723" mass="78984">MSVDHLKSVTSIGNVDDTSLALPSISQGRSGQQRVLEQVQSIRRTKSRHASSRSGSTSLSPTSPLNDGVFIDGFRSQSNTTNGSAFFGNGFSKTLSLEKNHNRQVVNNNSKGTSVKRSTAATTYHYERYAPIGSMTTGQRNTSRSEPDVGRLLSMPKPSATSQRMVSNKSLYRTQRSTSQFITSPTAQLSPVFTTNGTAQTKKTNQFIVEVPQKTKKASVTDGTLKAVGRSNGNRKAADITMKDAVEYLSMDVEAFQHCGASYIQHSTFMDDTAKEEVLKLRGIPPLVALLRSPNVEVSSTAAAALRNLSFKSEKNKEEIQKCSGISEAVAVLRDTNCVDLHKQLTGLLWNLSSADSMKSELLKSALPVLTEHVILPYTTGPNRASGDSKDDVFLHATGCLRNLSSSQQSNRQAMRKCRGLVDSLAAYIKDCVEAGKTNDESVENCMCILHNLTFQLEAEAPSLFSRITALAPTVNRSSSQSNVSPVGCFSSPSRSQEQQPHFDFPVLEDPQPNGAAWLIHSQTLQSYLSLLRLSQREEIQEASCGAMQNLTANEGIVSSVMTQTIVQKLNGLHFITPLINSKRVNLQRNAVALVGNFTKMPNLHSALARKGLPELISLLSKGTAEGNESDDNLAMACQTASCLLMKKPEMSKNLLNDKLIKSLNDLSQNIYFPKSRKAASLLLYKLWSDKDLQSFLKKQGMSKSSFVNDTTVEAHRSLQVID</sequence>
<dbReference type="PANTHER" id="PTHR10372:SF3">
    <property type="entry name" value="PLAKOPHILIN-1"/>
    <property type="match status" value="1"/>
</dbReference>
<dbReference type="InterPro" id="IPR016024">
    <property type="entry name" value="ARM-type_fold"/>
</dbReference>
<dbReference type="InterPro" id="IPR011989">
    <property type="entry name" value="ARM-like"/>
</dbReference>
<keyword evidence="3" id="KW-0677">Repeat</keyword>
<reference evidence="9" key="1">
    <citation type="submission" date="2025-08" db="UniProtKB">
        <authorList>
            <consortium name="RefSeq"/>
        </authorList>
    </citation>
    <scope>IDENTIFICATION</scope>
</reference>
<feature type="region of interest" description="Disordered" evidence="7">
    <location>
        <begin position="19"/>
        <end position="65"/>
    </location>
</feature>
<feature type="compositionally biased region" description="Polar residues" evidence="7">
    <location>
        <begin position="159"/>
        <end position="168"/>
    </location>
</feature>
<dbReference type="InterPro" id="IPR000225">
    <property type="entry name" value="Armadillo"/>
</dbReference>
<evidence type="ECO:0000256" key="6">
    <source>
        <dbReference type="PROSITE-ProRule" id="PRU00259"/>
    </source>
</evidence>
<comment type="subcellular location">
    <subcellularLocation>
        <location evidence="1">Cell junction</location>
    </subcellularLocation>
</comment>
<feature type="compositionally biased region" description="Polar residues" evidence="7">
    <location>
        <begin position="24"/>
        <end position="42"/>
    </location>
</feature>
<evidence type="ECO:0000313" key="8">
    <source>
        <dbReference type="Proteomes" id="UP000515145"/>
    </source>
</evidence>
<dbReference type="GO" id="GO:0098609">
    <property type="term" value="P:cell-cell adhesion"/>
    <property type="evidence" value="ECO:0007669"/>
    <property type="project" value="InterPro"/>
</dbReference>
<protein>
    <submittedName>
        <fullName evidence="9">Plakophilin-1 isoform X1</fullName>
    </submittedName>
</protein>
<comment type="similarity">
    <text evidence="2">Belongs to the beta-catenin family.</text>
</comment>
<feature type="region of interest" description="Disordered" evidence="7">
    <location>
        <begin position="134"/>
        <end position="168"/>
    </location>
</feature>
<dbReference type="Pfam" id="PF00514">
    <property type="entry name" value="Arm"/>
    <property type="match status" value="2"/>
</dbReference>
<keyword evidence="8" id="KW-1185">Reference proteome</keyword>
<evidence type="ECO:0000313" key="9">
    <source>
        <dbReference type="RefSeq" id="XP_028260808.1"/>
    </source>
</evidence>
<dbReference type="SUPFAM" id="SSF48371">
    <property type="entry name" value="ARM repeat"/>
    <property type="match status" value="1"/>
</dbReference>
<dbReference type="InterPro" id="IPR028435">
    <property type="entry name" value="Plakophilin/d_Catenin"/>
</dbReference>
<evidence type="ECO:0000256" key="1">
    <source>
        <dbReference type="ARBA" id="ARBA00004282"/>
    </source>
</evidence>
<dbReference type="GO" id="GO:0005634">
    <property type="term" value="C:nucleus"/>
    <property type="evidence" value="ECO:0007669"/>
    <property type="project" value="TreeGrafter"/>
</dbReference>
<dbReference type="Proteomes" id="UP000515145">
    <property type="component" value="Chromosome 5"/>
</dbReference>
<evidence type="ECO:0000256" key="2">
    <source>
        <dbReference type="ARBA" id="ARBA00005462"/>
    </source>
</evidence>
<feature type="repeat" description="ARM" evidence="6">
    <location>
        <begin position="282"/>
        <end position="317"/>
    </location>
</feature>
<dbReference type="GO" id="GO:0005912">
    <property type="term" value="C:adherens junction"/>
    <property type="evidence" value="ECO:0007669"/>
    <property type="project" value="TreeGrafter"/>
</dbReference>
<dbReference type="OrthoDB" id="3245100at2759"/>
<dbReference type="CTD" id="797838"/>
<keyword evidence="4" id="KW-0130">Cell adhesion</keyword>
<proteinExistence type="inferred from homology"/>
<keyword evidence="5" id="KW-0965">Cell junction</keyword>
<dbReference type="GO" id="GO:0005886">
    <property type="term" value="C:plasma membrane"/>
    <property type="evidence" value="ECO:0007669"/>
    <property type="project" value="TreeGrafter"/>
</dbReference>
<organism evidence="8 9">
    <name type="scientific">Parambassis ranga</name>
    <name type="common">Indian glassy fish</name>
    <dbReference type="NCBI Taxonomy" id="210632"/>
    <lineage>
        <taxon>Eukaryota</taxon>
        <taxon>Metazoa</taxon>
        <taxon>Chordata</taxon>
        <taxon>Craniata</taxon>
        <taxon>Vertebrata</taxon>
        <taxon>Euteleostomi</taxon>
        <taxon>Actinopterygii</taxon>
        <taxon>Neopterygii</taxon>
        <taxon>Teleostei</taxon>
        <taxon>Neoteleostei</taxon>
        <taxon>Acanthomorphata</taxon>
        <taxon>Ovalentaria</taxon>
        <taxon>Ambassidae</taxon>
        <taxon>Parambassis</taxon>
    </lineage>
</organism>
<evidence type="ECO:0000256" key="5">
    <source>
        <dbReference type="ARBA" id="ARBA00022949"/>
    </source>
</evidence>
<dbReference type="PROSITE" id="PS50176">
    <property type="entry name" value="ARM_REPEAT"/>
    <property type="match status" value="1"/>
</dbReference>
<accession>A0A6P7I4I4</accession>
<dbReference type="Gene3D" id="1.25.10.10">
    <property type="entry name" value="Leucine-rich Repeat Variant"/>
    <property type="match status" value="1"/>
</dbReference>
<evidence type="ECO:0000256" key="4">
    <source>
        <dbReference type="ARBA" id="ARBA00022889"/>
    </source>
</evidence>
<gene>
    <name evidence="9" type="primary">pkp1b</name>
</gene>
<evidence type="ECO:0000256" key="7">
    <source>
        <dbReference type="SAM" id="MobiDB-lite"/>
    </source>
</evidence>
<dbReference type="InParanoid" id="A0A6P7I4I4"/>
<dbReference type="GeneID" id="114435355"/>
<dbReference type="RefSeq" id="XP_028260808.1">
    <property type="nucleotide sequence ID" value="XM_028405007.1"/>
</dbReference>
<dbReference type="SMART" id="SM00185">
    <property type="entry name" value="ARM"/>
    <property type="match status" value="6"/>
</dbReference>
<dbReference type="AlphaFoldDB" id="A0A6P7I4I4"/>
<dbReference type="PANTHER" id="PTHR10372">
    <property type="entry name" value="PLAKOPHILLIN-RELATED"/>
    <property type="match status" value="1"/>
</dbReference>
<feature type="compositionally biased region" description="Low complexity" evidence="7">
    <location>
        <begin position="52"/>
        <end position="65"/>
    </location>
</feature>